<dbReference type="AlphaFoldDB" id="A0A8H2ZQY8"/>
<proteinExistence type="predicted"/>
<evidence type="ECO:0000313" key="1">
    <source>
        <dbReference type="EMBL" id="CAD6445960.1"/>
    </source>
</evidence>
<keyword evidence="2" id="KW-1185">Reference proteome</keyword>
<comment type="caution">
    <text evidence="1">The sequence shown here is derived from an EMBL/GenBank/DDBJ whole genome shotgun (WGS) entry which is preliminary data.</text>
</comment>
<gene>
    <name evidence="1" type="ORF">SCLTRI_LOCUS6039</name>
</gene>
<dbReference type="Proteomes" id="UP000624404">
    <property type="component" value="Unassembled WGS sequence"/>
</dbReference>
<reference evidence="1" key="1">
    <citation type="submission" date="2020-10" db="EMBL/GenBank/DDBJ databases">
        <authorList>
            <person name="Kusch S."/>
        </authorList>
    </citation>
    <scope>NUCLEOTIDE SEQUENCE</scope>
    <source>
        <strain evidence="1">SwB9</strain>
    </source>
</reference>
<sequence>MDILNDIFYTSIFPRNTKWDFSIYSVFLLNYYIKILKKFIIKFIIIYNFIQGLIQEYQEIFKLSINHYINIKFKFKIRKINNCQSTLRSNIKLNLLDYLLFRILFLRKSCRTFRLLTLIMGNCIVYLRDK</sequence>
<accession>A0A8H2ZQY8</accession>
<name>A0A8H2ZQY8_9HELO</name>
<evidence type="ECO:0000313" key="2">
    <source>
        <dbReference type="Proteomes" id="UP000624404"/>
    </source>
</evidence>
<protein>
    <submittedName>
        <fullName evidence="1">331d0dde-0d17-402f-b278-5a8e8fed163b-CDS</fullName>
    </submittedName>
</protein>
<organism evidence="1 2">
    <name type="scientific">Sclerotinia trifoliorum</name>
    <dbReference type="NCBI Taxonomy" id="28548"/>
    <lineage>
        <taxon>Eukaryota</taxon>
        <taxon>Fungi</taxon>
        <taxon>Dikarya</taxon>
        <taxon>Ascomycota</taxon>
        <taxon>Pezizomycotina</taxon>
        <taxon>Leotiomycetes</taxon>
        <taxon>Helotiales</taxon>
        <taxon>Sclerotiniaceae</taxon>
        <taxon>Sclerotinia</taxon>
    </lineage>
</organism>
<dbReference type="EMBL" id="CAJHIA010000017">
    <property type="protein sequence ID" value="CAD6445960.1"/>
    <property type="molecule type" value="Genomic_DNA"/>
</dbReference>